<evidence type="ECO:0000313" key="2">
    <source>
        <dbReference type="Proteomes" id="UP000789702"/>
    </source>
</evidence>
<comment type="caution">
    <text evidence="1">The sequence shown here is derived from an EMBL/GenBank/DDBJ whole genome shotgun (WGS) entry which is preliminary data.</text>
</comment>
<keyword evidence="2" id="KW-1185">Reference proteome</keyword>
<dbReference type="Proteomes" id="UP000789702">
    <property type="component" value="Unassembled WGS sequence"/>
</dbReference>
<name>A0ACA9NTC2_9GLOM</name>
<feature type="non-terminal residue" evidence="1">
    <location>
        <position position="1"/>
    </location>
</feature>
<proteinExistence type="predicted"/>
<evidence type="ECO:0000313" key="1">
    <source>
        <dbReference type="EMBL" id="CAG8674597.1"/>
    </source>
</evidence>
<dbReference type="EMBL" id="CAJVPU010020029">
    <property type="protein sequence ID" value="CAG8674597.1"/>
    <property type="molecule type" value="Genomic_DNA"/>
</dbReference>
<sequence>FPQEIFPKELLAEIQWYLYEQICQYIKDPQKQDEYCLLPKIPKPKKL</sequence>
<reference evidence="1" key="1">
    <citation type="submission" date="2021-06" db="EMBL/GenBank/DDBJ databases">
        <authorList>
            <person name="Kallberg Y."/>
            <person name="Tangrot J."/>
            <person name="Rosling A."/>
        </authorList>
    </citation>
    <scope>NUCLEOTIDE SEQUENCE</scope>
    <source>
        <strain evidence="1">IL203A</strain>
    </source>
</reference>
<accession>A0ACA9NTC2</accession>
<organism evidence="1 2">
    <name type="scientific">Dentiscutata heterogama</name>
    <dbReference type="NCBI Taxonomy" id="1316150"/>
    <lineage>
        <taxon>Eukaryota</taxon>
        <taxon>Fungi</taxon>
        <taxon>Fungi incertae sedis</taxon>
        <taxon>Mucoromycota</taxon>
        <taxon>Glomeromycotina</taxon>
        <taxon>Glomeromycetes</taxon>
        <taxon>Diversisporales</taxon>
        <taxon>Gigasporaceae</taxon>
        <taxon>Dentiscutata</taxon>
    </lineage>
</organism>
<gene>
    <name evidence="1" type="ORF">DHETER_LOCUS10337</name>
</gene>
<protein>
    <submittedName>
        <fullName evidence="1">11474_t:CDS:1</fullName>
    </submittedName>
</protein>